<dbReference type="InterPro" id="IPR000863">
    <property type="entry name" value="Sulfotransferase_dom"/>
</dbReference>
<feature type="domain" description="Sulfotransferase" evidence="1">
    <location>
        <begin position="19"/>
        <end position="304"/>
    </location>
</feature>
<dbReference type="Pfam" id="PF00685">
    <property type="entry name" value="Sulfotransfer_1"/>
    <property type="match status" value="1"/>
</dbReference>
<organism evidence="2 3">
    <name type="scientific">Desulfotignum phosphitoxidans DSM 13687</name>
    <dbReference type="NCBI Taxonomy" id="1286635"/>
    <lineage>
        <taxon>Bacteria</taxon>
        <taxon>Pseudomonadati</taxon>
        <taxon>Thermodesulfobacteriota</taxon>
        <taxon>Desulfobacteria</taxon>
        <taxon>Desulfobacterales</taxon>
        <taxon>Desulfobacteraceae</taxon>
        <taxon>Desulfotignum</taxon>
    </lineage>
</organism>
<dbReference type="AlphaFoldDB" id="S0G7F8"/>
<comment type="caution">
    <text evidence="2">The sequence shown here is derived from an EMBL/GenBank/DDBJ whole genome shotgun (WGS) entry which is preliminary data.</text>
</comment>
<sequence>MKLRTFTKLLPNSLFKPHPKLLVVGSPRSGFTLLISILNKLVYRKAFKRETFRRELRRIIEKGSQDVDKCVKEYVSSFFDIDKLVLAPDFVPLLGGPKWLSSKSNDMACVRKYLGIIGEGDFLAVYQIPKFAMDLQFVIHSHNDPNQWLADNYYNSYIKFSSMRNFLDVINSSVFSLNALTGDYIDNVLFEESDLIRESLGLYKLTDLNFIEGLITPLISYLRSFEKVKDRYIIMKWEDLITMPETTIFRIAEKAGLNIPISSAKNMWQKMKFKNQTVSHRHNFRKGIIGDWKNYLVNEHLEILKGYGFDDYLSMFGYEKIQFIDRKNYTPFQKKVESSIKKGQIIQEISDPDLFMFAFNKSNFVSSKYDFVGYSKNGLVEIERSSIKNEMFFNGFIDAVEVPIKRVNGKIMDIYQDYYDE</sequence>
<dbReference type="Gene3D" id="3.40.50.300">
    <property type="entry name" value="P-loop containing nucleotide triphosphate hydrolases"/>
    <property type="match status" value="1"/>
</dbReference>
<dbReference type="SUPFAM" id="SSF52540">
    <property type="entry name" value="P-loop containing nucleoside triphosphate hydrolases"/>
    <property type="match status" value="1"/>
</dbReference>
<evidence type="ECO:0000313" key="2">
    <source>
        <dbReference type="EMBL" id="EMS80861.1"/>
    </source>
</evidence>
<name>S0G7F8_9BACT</name>
<dbReference type="Proteomes" id="UP000014216">
    <property type="component" value="Unassembled WGS sequence"/>
</dbReference>
<keyword evidence="3" id="KW-1185">Reference proteome</keyword>
<protein>
    <submittedName>
        <fullName evidence="2">Sulfotransferase family protein</fullName>
    </submittedName>
</protein>
<keyword evidence="2" id="KW-0808">Transferase</keyword>
<dbReference type="GO" id="GO:0008146">
    <property type="term" value="F:sulfotransferase activity"/>
    <property type="evidence" value="ECO:0007669"/>
    <property type="project" value="InterPro"/>
</dbReference>
<dbReference type="InterPro" id="IPR027417">
    <property type="entry name" value="P-loop_NTPase"/>
</dbReference>
<proteinExistence type="predicted"/>
<reference evidence="2 3" key="1">
    <citation type="journal article" date="2013" name="Genome Announc.">
        <title>Draft Genome Sequence of Desulfotignum phosphitoxidans DSM 13687 Strain FiPS-3.</title>
        <authorList>
            <person name="Poehlein A."/>
            <person name="Daniel R."/>
            <person name="Simeonova D.D."/>
        </authorList>
    </citation>
    <scope>NUCLEOTIDE SEQUENCE [LARGE SCALE GENOMIC DNA]</scope>
    <source>
        <strain evidence="2 3">DSM 13687</strain>
    </source>
</reference>
<accession>S0G7F8</accession>
<evidence type="ECO:0000313" key="3">
    <source>
        <dbReference type="Proteomes" id="UP000014216"/>
    </source>
</evidence>
<dbReference type="EMBL" id="APJX01000002">
    <property type="protein sequence ID" value="EMS80861.1"/>
    <property type="molecule type" value="Genomic_DNA"/>
</dbReference>
<dbReference type="RefSeq" id="WP_006965170.1">
    <property type="nucleotide sequence ID" value="NZ_APJX01000002.1"/>
</dbReference>
<gene>
    <name evidence="2" type="ORF">Dpo_2c05660</name>
</gene>
<dbReference type="OrthoDB" id="9804504at2"/>
<evidence type="ECO:0000259" key="1">
    <source>
        <dbReference type="Pfam" id="PF00685"/>
    </source>
</evidence>